<dbReference type="FunFam" id="3.40.50.300:FF:000010">
    <property type="entry name" value="Chaperone clpB 1, putative"/>
    <property type="match status" value="1"/>
</dbReference>
<evidence type="ECO:0000256" key="6">
    <source>
        <dbReference type="PROSITE-ProRule" id="PRU01251"/>
    </source>
</evidence>
<protein>
    <recommendedName>
        <fullName evidence="9">Clp R domain-containing protein</fullName>
    </recommendedName>
</protein>
<dbReference type="GO" id="GO:0005524">
    <property type="term" value="F:ATP binding"/>
    <property type="evidence" value="ECO:0007669"/>
    <property type="project" value="UniProtKB-KW"/>
</dbReference>
<dbReference type="PRINTS" id="PR00300">
    <property type="entry name" value="CLPPROTEASEA"/>
</dbReference>
<evidence type="ECO:0000256" key="2">
    <source>
        <dbReference type="ARBA" id="ARBA00022737"/>
    </source>
</evidence>
<dbReference type="CDD" id="cd00009">
    <property type="entry name" value="AAA"/>
    <property type="match status" value="1"/>
</dbReference>
<dbReference type="InterPro" id="IPR003959">
    <property type="entry name" value="ATPase_AAA_core"/>
</dbReference>
<feature type="compositionally biased region" description="Low complexity" evidence="7">
    <location>
        <begin position="639"/>
        <end position="652"/>
    </location>
</feature>
<dbReference type="SMART" id="SM00382">
    <property type="entry name" value="AAA"/>
    <property type="match status" value="2"/>
</dbReference>
<organism evidence="10">
    <name type="scientific">Chrysotila carterae</name>
    <name type="common">Marine alga</name>
    <name type="synonym">Syracosphaera carterae</name>
    <dbReference type="NCBI Taxonomy" id="13221"/>
    <lineage>
        <taxon>Eukaryota</taxon>
        <taxon>Haptista</taxon>
        <taxon>Haptophyta</taxon>
        <taxon>Prymnesiophyceae</taxon>
        <taxon>Isochrysidales</taxon>
        <taxon>Isochrysidaceae</taxon>
        <taxon>Chrysotila</taxon>
    </lineage>
</organism>
<dbReference type="Pfam" id="PF07724">
    <property type="entry name" value="AAA_2"/>
    <property type="match status" value="1"/>
</dbReference>
<dbReference type="PROSITE" id="PS51318">
    <property type="entry name" value="TAT"/>
    <property type="match status" value="1"/>
</dbReference>
<dbReference type="CDD" id="cd19499">
    <property type="entry name" value="RecA-like_ClpB_Hsp104-like"/>
    <property type="match status" value="1"/>
</dbReference>
<evidence type="ECO:0000313" key="10">
    <source>
        <dbReference type="EMBL" id="CAE0778182.1"/>
    </source>
</evidence>
<keyword evidence="3" id="KW-0547">Nucleotide-binding</keyword>
<keyword evidence="5" id="KW-0143">Chaperone</keyword>
<dbReference type="Pfam" id="PF17871">
    <property type="entry name" value="AAA_lid_9"/>
    <property type="match status" value="1"/>
</dbReference>
<dbReference type="FunFam" id="3.40.50.300:FF:000025">
    <property type="entry name" value="ATP-dependent Clp protease subunit"/>
    <property type="match status" value="1"/>
</dbReference>
<dbReference type="PROSITE" id="PS00870">
    <property type="entry name" value="CLPAB_1"/>
    <property type="match status" value="1"/>
</dbReference>
<keyword evidence="2 6" id="KW-0677">Repeat</keyword>
<accession>A0A7S4F7U1</accession>
<dbReference type="FunFam" id="3.40.50.300:FF:000120">
    <property type="entry name" value="ATP-dependent chaperone ClpB"/>
    <property type="match status" value="1"/>
</dbReference>
<comment type="similarity">
    <text evidence="1">Belongs to the ClpA/ClpB family.</text>
</comment>
<evidence type="ECO:0000259" key="9">
    <source>
        <dbReference type="PROSITE" id="PS51903"/>
    </source>
</evidence>
<name>A0A7S4F7U1_CHRCT</name>
<dbReference type="Pfam" id="PF10431">
    <property type="entry name" value="ClpB_D2-small"/>
    <property type="match status" value="1"/>
</dbReference>
<dbReference type="AlphaFoldDB" id="A0A7S4F7U1"/>
<dbReference type="Gene3D" id="3.40.50.300">
    <property type="entry name" value="P-loop containing nucleotide triphosphate hydrolases"/>
    <property type="match status" value="3"/>
</dbReference>
<feature type="chain" id="PRO_5030555136" description="Clp R domain-containing protein" evidence="8">
    <location>
        <begin position="29"/>
        <end position="1054"/>
    </location>
</feature>
<feature type="region of interest" description="Disordered" evidence="7">
    <location>
        <begin position="639"/>
        <end position="670"/>
    </location>
</feature>
<dbReference type="GO" id="GO:0034605">
    <property type="term" value="P:cellular response to heat"/>
    <property type="evidence" value="ECO:0007669"/>
    <property type="project" value="TreeGrafter"/>
</dbReference>
<keyword evidence="8" id="KW-0732">Signal</keyword>
<dbReference type="SUPFAM" id="SSF52540">
    <property type="entry name" value="P-loop containing nucleoside triphosphate hydrolases"/>
    <property type="match status" value="2"/>
</dbReference>
<dbReference type="PANTHER" id="PTHR11638">
    <property type="entry name" value="ATP-DEPENDENT CLP PROTEASE"/>
    <property type="match status" value="1"/>
</dbReference>
<dbReference type="SMART" id="SM01086">
    <property type="entry name" value="ClpB_D2-small"/>
    <property type="match status" value="1"/>
</dbReference>
<dbReference type="InterPro" id="IPR050130">
    <property type="entry name" value="ClpA_ClpB"/>
</dbReference>
<dbReference type="InterPro" id="IPR041546">
    <property type="entry name" value="ClpA/ClpB_AAA_lid"/>
</dbReference>
<feature type="signal peptide" evidence="8">
    <location>
        <begin position="1"/>
        <end position="28"/>
    </location>
</feature>
<feature type="domain" description="Clp R" evidence="9">
    <location>
        <begin position="121"/>
        <end position="267"/>
    </location>
</feature>
<evidence type="ECO:0000256" key="4">
    <source>
        <dbReference type="ARBA" id="ARBA00022840"/>
    </source>
</evidence>
<dbReference type="InterPro" id="IPR006311">
    <property type="entry name" value="TAT_signal"/>
</dbReference>
<dbReference type="PANTHER" id="PTHR11638:SF18">
    <property type="entry name" value="HEAT SHOCK PROTEIN 104"/>
    <property type="match status" value="1"/>
</dbReference>
<dbReference type="InterPro" id="IPR003593">
    <property type="entry name" value="AAA+_ATPase"/>
</dbReference>
<evidence type="ECO:0000256" key="3">
    <source>
        <dbReference type="ARBA" id="ARBA00022741"/>
    </source>
</evidence>
<dbReference type="InterPro" id="IPR036628">
    <property type="entry name" value="Clp_N_dom_sf"/>
</dbReference>
<dbReference type="EMBL" id="HBIZ01048149">
    <property type="protein sequence ID" value="CAE0778182.1"/>
    <property type="molecule type" value="Transcribed_RNA"/>
</dbReference>
<dbReference type="GO" id="GO:0005737">
    <property type="term" value="C:cytoplasm"/>
    <property type="evidence" value="ECO:0007669"/>
    <property type="project" value="TreeGrafter"/>
</dbReference>
<gene>
    <name evidence="10" type="ORF">PCAR00345_LOCUS30821</name>
</gene>
<sequence>MSRTSSRRTSLRITLMLSTLSLLAPANAFLVVPGPRAMAPAASTLLSRSVPPPRLACSTSSPLALHTGLACAAEQPALPSPSLKLFRTALGSHTSRQRHMSMPRMIASEDAGGDESPASLLSQEAWTESGFDAVQRLPATCRRLKQSVAESEHLALSCLADEDGIAAKVLTAAGTSAKALKAELDKFAQRQPTLSRTDTADVSMGGSMLALLRSAAKAKRKFKDKYLSPEHVLIAMLDDKRSGADALKAVGLTEPKLREAIETVRGGRTITTRTPEALYEALERYSRDLTAEARAGKLDPVIGRDDEVRRAMTVLSRRTKNNPILLGEPGVGKTAIAEGLAQRIASGDVPESLRKRKLLALDMGALVAGAKYRGEFEERLKAVLEEVTKSAGEIVLFIDEIHTVVGAGKGEGSMDAGNLLKPALARGELRCIGATTLDEYRQYIEKDPALERRFQQVLVREPSVEATTAILRGLKERYELHHGVSISDSALVAAATLSERYISERFLPDKAIDLVDEAAAKLKMDATSRPQALDEVNRRLLQVQMEEISLRKDAERDSRASKRLEALEAEEARLIEKQEALMERWEAEKDKMGRVQKIKEELEKTNMEIEKAEQAYELNRAAELKYSVLPQLQKELAEAEANAGGSEAEGSAQDAVGRASRGVIDDDGDGDDAPLMKTLVEEADIAAIVSQWTGVPLTRLLRSESTKLLELDAALARRVTGQGEAVHVVAEAIQRSRAGLSDPTKPIASFMFLGPTGVGKTELAKALAVNLFDDESSMVRIDMSEYMSAESVSRLVGAPPGYVGYEQGGQLTEQVRRRPYSVILFDEVDKAHPEVFNVLLQLLDDGRVTDGQGKTVNFKNTIIILTSNLGAQEVLAGEGDPTRQSEVRLKVLDALRQRYRPEFINRLDEVVIFNPLSREQLGPIAQLQLTALRSRLASRSISLHVTPAALDALVDLGYSPEYGARPLKRVLQKELEAPLARALLSGEVSDGDDVIVKVDLDSTSLVVRRMTESEREALLVKRGRMLSGAGGVTVDVEGVDEVKEGSSWREEGSA</sequence>
<dbReference type="Gene3D" id="1.10.1780.10">
    <property type="entry name" value="Clp, N-terminal domain"/>
    <property type="match status" value="1"/>
</dbReference>
<dbReference type="Gene3D" id="1.10.8.60">
    <property type="match status" value="1"/>
</dbReference>
<keyword evidence="4" id="KW-0067">ATP-binding</keyword>
<evidence type="ECO:0000256" key="8">
    <source>
        <dbReference type="SAM" id="SignalP"/>
    </source>
</evidence>
<dbReference type="InterPro" id="IPR018368">
    <property type="entry name" value="ClpA/B_CS1"/>
</dbReference>
<dbReference type="InterPro" id="IPR027417">
    <property type="entry name" value="P-loop_NTPase"/>
</dbReference>
<dbReference type="GO" id="GO:0016887">
    <property type="term" value="F:ATP hydrolysis activity"/>
    <property type="evidence" value="ECO:0007669"/>
    <property type="project" value="InterPro"/>
</dbReference>
<evidence type="ECO:0000256" key="7">
    <source>
        <dbReference type="SAM" id="MobiDB-lite"/>
    </source>
</evidence>
<proteinExistence type="inferred from homology"/>
<dbReference type="InterPro" id="IPR019489">
    <property type="entry name" value="Clp_ATPase_C"/>
</dbReference>
<dbReference type="InterPro" id="IPR004176">
    <property type="entry name" value="Clp_R_N"/>
</dbReference>
<dbReference type="PROSITE" id="PS51903">
    <property type="entry name" value="CLP_R"/>
    <property type="match status" value="1"/>
</dbReference>
<evidence type="ECO:0000256" key="5">
    <source>
        <dbReference type="ARBA" id="ARBA00023186"/>
    </source>
</evidence>
<dbReference type="SUPFAM" id="SSF81923">
    <property type="entry name" value="Double Clp-N motif"/>
    <property type="match status" value="1"/>
</dbReference>
<dbReference type="Pfam" id="PF02861">
    <property type="entry name" value="Clp_N"/>
    <property type="match status" value="1"/>
</dbReference>
<dbReference type="InterPro" id="IPR001270">
    <property type="entry name" value="ClpA/B"/>
</dbReference>
<dbReference type="Pfam" id="PF00004">
    <property type="entry name" value="AAA"/>
    <property type="match status" value="1"/>
</dbReference>
<evidence type="ECO:0000256" key="1">
    <source>
        <dbReference type="ARBA" id="ARBA00008675"/>
    </source>
</evidence>
<reference evidence="10" key="1">
    <citation type="submission" date="2021-01" db="EMBL/GenBank/DDBJ databases">
        <authorList>
            <person name="Corre E."/>
            <person name="Pelletier E."/>
            <person name="Niang G."/>
            <person name="Scheremetjew M."/>
            <person name="Finn R."/>
            <person name="Kale V."/>
            <person name="Holt S."/>
            <person name="Cochrane G."/>
            <person name="Meng A."/>
            <person name="Brown T."/>
            <person name="Cohen L."/>
        </authorList>
    </citation>
    <scope>NUCLEOTIDE SEQUENCE</scope>
    <source>
        <strain evidence="10">CCMP645</strain>
    </source>
</reference>